<organism evidence="6 7">
    <name type="scientific">Ascochyta lentis</name>
    <dbReference type="NCBI Taxonomy" id="205686"/>
    <lineage>
        <taxon>Eukaryota</taxon>
        <taxon>Fungi</taxon>
        <taxon>Dikarya</taxon>
        <taxon>Ascomycota</taxon>
        <taxon>Pezizomycotina</taxon>
        <taxon>Dothideomycetes</taxon>
        <taxon>Pleosporomycetidae</taxon>
        <taxon>Pleosporales</taxon>
        <taxon>Pleosporineae</taxon>
        <taxon>Didymellaceae</taxon>
        <taxon>Ascochyta</taxon>
    </lineage>
</organism>
<proteinExistence type="predicted"/>
<sequence>MARYIVKVASGGQTASLLVVLSPSQLCSALVDMIKTRLPTVASKLRLTTTNELHIALHLDSEDGPMLDTEDLLSDVLPDAKGTVYAVVSLGLPLKRLTTSNSQSQSPVHAKKQLQLRIVTPELARAHTEISSITPTSKPLALTITLSQLRHIVCQHLGISVEHGPLQELDCNCSAARQIDINAALNERVAGDFDALHTLAVVYEDNKVAVVPIQEPTLASVESAARAQLQEKVADRLLHAIGGIMEHNERGGLSGRYLRLPVLAVCSRSSHHRQKDDDDSAYNAIVHWRGLTLDLHTSECPIEITSHNKDITIADAGLEDSAVDGTLTIFAVQRIYSKNNGHGPNSANVGKAAIFQKQHAWEHPMGQSDRGMANLLSTLRTFTHITSGRNMEEDQQDAILRILHLMTRFPPAVRTAYVLMRGETPQLSECAALSQCLYEVLKDTVPLAIIQKDPRRFFEGSRLLFGLILSKAKKLRVAASNDTVSLPYTTMQVHDLRNAITMLPVRGLAVQSRAGLVDTGLHDAFTEGGVLVWTNGNDTAKASSIDRRLNRIVTLAGGRKAKVVTFNSDLVAFTDRYLDKSIDAVIAEAEYTNLQYLATMCSNNGVSVLPPADLPSASPPVLTIDRHGSLAVYVGREGCGGEPGRDILTFRPLSGEEAVDVSVITQLLVPILERRKADGTAVFEAYGSHHRQIKDPDEAVVVCVDLSTSMNSRCGFNDVEESEDADASVSRAVRRVSAAIASPPVEYPGGERLALDELKEYLLGHSSFEDMLAIVRTGTSELHRHQNASKVLQILGQLDEQQVTAKTKTLENAQRRATSSYYRAQVAISQREVSTLSNRLVRMKHFADSLCAFVAYRAENAGSLPEPQNWRPGATMPSVAVQQPASYSGPTFEIPTDFLCPISGELMEDPVMTVDNFTYERKNIERWFHTKKTSPLTNIVLSSLDLRSDAQTKQKIFAYVQGTDIYATPSTVMVQTVSIKSPLKSWSVVLPRTLTLRQLYALSFRLTKGRYAKFELRQKNAALPYSDQTLKTGVASAIDVFFTPLDSTASSSAKPNDMCLIKVYRSLDYSTPKCSYWESKNTTKTLASVVFRYYRQKFSEYPYAIVEDPFVVWHNLRDIGDNERRGRTLVHWEALSDYFNSQNATGTVNAESMIDASVMAQDPFSRPVSGPLVLKLSLGSAPSPKAEQRKTLSRLDVLKQMFDAFVNRLLAYSFQTHVGLVTFGSTASVSQPITHAVENFRHQLNNMVAEGDTAIWDSIALASDQLQQYAAKYPKAKLRIICISDGEDNKSARLVHDLTSQLVQANIVVDSFCLGSANNTALQTLSYMTGGYKFEPASLEEAMAICEMEPVLSLLERPIATLPRNASRHAGNALYRFQKAKNSVAIDQATRDEFPQRKPLPQLSESFVELKNFARRATSQVRSDSNLRTSRIHTELRNCGAFVHPHYDIYICEPNFGLWKIVMQGPPDSTYAGGTFLLYVEMGEDYPMLPPKARFVTPVYHPNINRHGRICHSIFDRNWTVDTTTKDLIDTIYSLLLVPEFSDPINAVVTLNYHWDEVQFKEEAQRHIRKHATKTRAEWRQEITE</sequence>
<evidence type="ECO:0000256" key="2">
    <source>
        <dbReference type="ARBA" id="ARBA00023110"/>
    </source>
</evidence>
<accession>A0A8H7IZJ5</accession>
<feature type="domain" description="U-box" evidence="5">
    <location>
        <begin position="893"/>
        <end position="966"/>
    </location>
</feature>
<dbReference type="Gene3D" id="3.10.110.10">
    <property type="entry name" value="Ubiquitin Conjugating Enzyme"/>
    <property type="match status" value="1"/>
</dbReference>
<dbReference type="OrthoDB" id="10069349at2759"/>
<dbReference type="SUPFAM" id="SSF54495">
    <property type="entry name" value="UBC-like"/>
    <property type="match status" value="1"/>
</dbReference>
<dbReference type="SUPFAM" id="SSF53300">
    <property type="entry name" value="vWA-like"/>
    <property type="match status" value="1"/>
</dbReference>
<protein>
    <recommendedName>
        <fullName evidence="1">peptidylprolyl isomerase</fullName>
        <ecNumber evidence="1">5.2.1.8</ecNumber>
    </recommendedName>
</protein>
<feature type="domain" description="UBC core" evidence="3">
    <location>
        <begin position="1427"/>
        <end position="1573"/>
    </location>
</feature>
<keyword evidence="2" id="KW-0413">Isomerase</keyword>
<dbReference type="CDD" id="cd16655">
    <property type="entry name" value="RING-Ubox_WDSUB1-like"/>
    <property type="match status" value="1"/>
</dbReference>
<dbReference type="GO" id="GO:0003755">
    <property type="term" value="F:peptidyl-prolyl cis-trans isomerase activity"/>
    <property type="evidence" value="ECO:0007669"/>
    <property type="project" value="UniProtKB-KW"/>
</dbReference>
<dbReference type="EC" id="5.2.1.8" evidence="1"/>
<dbReference type="PROSITE" id="PS50234">
    <property type="entry name" value="VWFA"/>
    <property type="match status" value="1"/>
</dbReference>
<reference evidence="6" key="1">
    <citation type="submission" date="2018-12" db="EMBL/GenBank/DDBJ databases">
        <authorList>
            <person name="Syme R.A."/>
            <person name="Farfan-Caceres L."/>
            <person name="Lichtenzveig J."/>
        </authorList>
    </citation>
    <scope>NUCLEOTIDE SEQUENCE</scope>
    <source>
        <strain evidence="6">Al4</strain>
    </source>
</reference>
<gene>
    <name evidence="6" type="ORF">EKO04_006853</name>
</gene>
<dbReference type="PROSITE" id="PS50127">
    <property type="entry name" value="UBC_2"/>
    <property type="match status" value="1"/>
</dbReference>
<name>A0A8H7IZJ5_9PLEO</name>
<dbReference type="InterPro" id="IPR013083">
    <property type="entry name" value="Znf_RING/FYVE/PHD"/>
</dbReference>
<comment type="caution">
    <text evidence="6">The sequence shown here is derived from an EMBL/GenBank/DDBJ whole genome shotgun (WGS) entry which is preliminary data.</text>
</comment>
<dbReference type="Gene3D" id="3.30.40.10">
    <property type="entry name" value="Zinc/RING finger domain, C3HC4 (zinc finger)"/>
    <property type="match status" value="1"/>
</dbReference>
<evidence type="ECO:0000259" key="3">
    <source>
        <dbReference type="PROSITE" id="PS50127"/>
    </source>
</evidence>
<dbReference type="PROSITE" id="PS51698">
    <property type="entry name" value="U_BOX"/>
    <property type="match status" value="1"/>
</dbReference>
<dbReference type="GO" id="GO:0004842">
    <property type="term" value="F:ubiquitin-protein transferase activity"/>
    <property type="evidence" value="ECO:0007669"/>
    <property type="project" value="InterPro"/>
</dbReference>
<keyword evidence="2" id="KW-0697">Rotamase</keyword>
<dbReference type="CDD" id="cd00198">
    <property type="entry name" value="vWFA"/>
    <property type="match status" value="1"/>
</dbReference>
<evidence type="ECO:0000259" key="4">
    <source>
        <dbReference type="PROSITE" id="PS50234"/>
    </source>
</evidence>
<dbReference type="Pfam" id="PF00179">
    <property type="entry name" value="UQ_con"/>
    <property type="match status" value="1"/>
</dbReference>
<dbReference type="InterPro" id="IPR016135">
    <property type="entry name" value="UBQ-conjugating_enzyme/RWD"/>
</dbReference>
<dbReference type="InterPro" id="IPR002035">
    <property type="entry name" value="VWF_A"/>
</dbReference>
<dbReference type="SMART" id="SM00504">
    <property type="entry name" value="Ubox"/>
    <property type="match status" value="1"/>
</dbReference>
<evidence type="ECO:0000313" key="7">
    <source>
        <dbReference type="Proteomes" id="UP000651452"/>
    </source>
</evidence>
<evidence type="ECO:0000259" key="5">
    <source>
        <dbReference type="PROSITE" id="PS51698"/>
    </source>
</evidence>
<evidence type="ECO:0000256" key="1">
    <source>
        <dbReference type="ARBA" id="ARBA00013194"/>
    </source>
</evidence>
<dbReference type="SUPFAM" id="SSF57850">
    <property type="entry name" value="RING/U-box"/>
    <property type="match status" value="1"/>
</dbReference>
<dbReference type="Pfam" id="PF00092">
    <property type="entry name" value="VWA"/>
    <property type="match status" value="1"/>
</dbReference>
<keyword evidence="7" id="KW-1185">Reference proteome</keyword>
<feature type="domain" description="VWFA" evidence="4">
    <location>
        <begin position="1171"/>
        <end position="1355"/>
    </location>
</feature>
<dbReference type="GO" id="GO:0016567">
    <property type="term" value="P:protein ubiquitination"/>
    <property type="evidence" value="ECO:0007669"/>
    <property type="project" value="InterPro"/>
</dbReference>
<evidence type="ECO:0000313" key="6">
    <source>
        <dbReference type="EMBL" id="KAF9695209.1"/>
    </source>
</evidence>
<dbReference type="Pfam" id="PF04564">
    <property type="entry name" value="U-box"/>
    <property type="match status" value="1"/>
</dbReference>
<dbReference type="Proteomes" id="UP000651452">
    <property type="component" value="Unassembled WGS sequence"/>
</dbReference>
<reference evidence="6" key="2">
    <citation type="submission" date="2020-09" db="EMBL/GenBank/DDBJ databases">
        <title>Reference genome assembly for Australian Ascochyta lentis isolate Al4.</title>
        <authorList>
            <person name="Lee R.C."/>
            <person name="Farfan-Caceres L.M."/>
            <person name="Debler J.W."/>
            <person name="Williams A.H."/>
            <person name="Henares B.M."/>
        </authorList>
    </citation>
    <scope>NUCLEOTIDE SEQUENCE</scope>
    <source>
        <strain evidence="6">Al4</strain>
    </source>
</reference>
<dbReference type="EMBL" id="RZGK01000012">
    <property type="protein sequence ID" value="KAF9695209.1"/>
    <property type="molecule type" value="Genomic_DNA"/>
</dbReference>
<dbReference type="PANTHER" id="PTHR24068">
    <property type="entry name" value="UBIQUITIN-CONJUGATING ENZYME E2"/>
    <property type="match status" value="1"/>
</dbReference>
<dbReference type="InterPro" id="IPR003613">
    <property type="entry name" value="Ubox_domain"/>
</dbReference>
<dbReference type="Gene3D" id="3.40.50.410">
    <property type="entry name" value="von Willebrand factor, type A domain"/>
    <property type="match status" value="1"/>
</dbReference>
<dbReference type="InterPro" id="IPR036465">
    <property type="entry name" value="vWFA_dom_sf"/>
</dbReference>
<dbReference type="SMART" id="SM00212">
    <property type="entry name" value="UBCc"/>
    <property type="match status" value="1"/>
</dbReference>
<dbReference type="InterPro" id="IPR000608">
    <property type="entry name" value="UBC"/>
</dbReference>